<evidence type="ECO:0000313" key="9">
    <source>
        <dbReference type="Proteomes" id="UP000791440"/>
    </source>
</evidence>
<dbReference type="Proteomes" id="UP000791440">
    <property type="component" value="Unassembled WGS sequence"/>
</dbReference>
<evidence type="ECO:0000259" key="7">
    <source>
        <dbReference type="PROSITE" id="PS50240"/>
    </source>
</evidence>
<dbReference type="Pfam" id="PF00089">
    <property type="entry name" value="Trypsin"/>
    <property type="match status" value="1"/>
</dbReference>
<evidence type="ECO:0000256" key="4">
    <source>
        <dbReference type="ARBA" id="ARBA00023157"/>
    </source>
</evidence>
<reference evidence="8" key="1">
    <citation type="journal article" date="2016" name="Insect Biochem. Mol. Biol.">
        <title>Multifaceted biological insights from a draft genome sequence of the tobacco hornworm moth, Manduca sexta.</title>
        <authorList>
            <person name="Kanost M.R."/>
            <person name="Arrese E.L."/>
            <person name="Cao X."/>
            <person name="Chen Y.R."/>
            <person name="Chellapilla S."/>
            <person name="Goldsmith M.R."/>
            <person name="Grosse-Wilde E."/>
            <person name="Heckel D.G."/>
            <person name="Herndon N."/>
            <person name="Jiang H."/>
            <person name="Papanicolaou A."/>
            <person name="Qu J."/>
            <person name="Soulages J.L."/>
            <person name="Vogel H."/>
            <person name="Walters J."/>
            <person name="Waterhouse R.M."/>
            <person name="Ahn S.J."/>
            <person name="Almeida F.C."/>
            <person name="An C."/>
            <person name="Aqrawi P."/>
            <person name="Bretschneider A."/>
            <person name="Bryant W.B."/>
            <person name="Bucks S."/>
            <person name="Chao H."/>
            <person name="Chevignon G."/>
            <person name="Christen J.M."/>
            <person name="Clarke D.F."/>
            <person name="Dittmer N.T."/>
            <person name="Ferguson L.C.F."/>
            <person name="Garavelou S."/>
            <person name="Gordon K.H.J."/>
            <person name="Gunaratna R.T."/>
            <person name="Han Y."/>
            <person name="Hauser F."/>
            <person name="He Y."/>
            <person name="Heidel-Fischer H."/>
            <person name="Hirsh A."/>
            <person name="Hu Y."/>
            <person name="Jiang H."/>
            <person name="Kalra D."/>
            <person name="Klinner C."/>
            <person name="Konig C."/>
            <person name="Kovar C."/>
            <person name="Kroll A.R."/>
            <person name="Kuwar S.S."/>
            <person name="Lee S.L."/>
            <person name="Lehman R."/>
            <person name="Li K."/>
            <person name="Li Z."/>
            <person name="Liang H."/>
            <person name="Lovelace S."/>
            <person name="Lu Z."/>
            <person name="Mansfield J.H."/>
            <person name="McCulloch K.J."/>
            <person name="Mathew T."/>
            <person name="Morton B."/>
            <person name="Muzny D.M."/>
            <person name="Neunemann D."/>
            <person name="Ongeri F."/>
            <person name="Pauchet Y."/>
            <person name="Pu L.L."/>
            <person name="Pyrousis I."/>
            <person name="Rao X.J."/>
            <person name="Redding A."/>
            <person name="Roesel C."/>
            <person name="Sanchez-Gracia A."/>
            <person name="Schaack S."/>
            <person name="Shukla A."/>
            <person name="Tetreau G."/>
            <person name="Wang Y."/>
            <person name="Xiong G.H."/>
            <person name="Traut W."/>
            <person name="Walsh T.K."/>
            <person name="Worley K.C."/>
            <person name="Wu D."/>
            <person name="Wu W."/>
            <person name="Wu Y.Q."/>
            <person name="Zhang X."/>
            <person name="Zou Z."/>
            <person name="Zucker H."/>
            <person name="Briscoe A.D."/>
            <person name="Burmester T."/>
            <person name="Clem R.J."/>
            <person name="Feyereisen R."/>
            <person name="Grimmelikhuijzen C.J.P."/>
            <person name="Hamodrakas S.J."/>
            <person name="Hansson B.S."/>
            <person name="Huguet E."/>
            <person name="Jermiin L.S."/>
            <person name="Lan Q."/>
            <person name="Lehman H.K."/>
            <person name="Lorenzen M."/>
            <person name="Merzendorfer H."/>
            <person name="Michalopoulos I."/>
            <person name="Morton D.B."/>
            <person name="Muthukrishnan S."/>
            <person name="Oakeshott J.G."/>
            <person name="Palmer W."/>
            <person name="Park Y."/>
            <person name="Passarelli A.L."/>
            <person name="Rozas J."/>
            <person name="Schwartz L.M."/>
            <person name="Smith W."/>
            <person name="Southgate A."/>
            <person name="Vilcinskas A."/>
            <person name="Vogt R."/>
            <person name="Wang P."/>
            <person name="Werren J."/>
            <person name="Yu X.Q."/>
            <person name="Zhou J.J."/>
            <person name="Brown S.J."/>
            <person name="Scherer S.E."/>
            <person name="Richards S."/>
            <person name="Blissard G.W."/>
        </authorList>
    </citation>
    <scope>NUCLEOTIDE SEQUENCE</scope>
</reference>
<dbReference type="GO" id="GO:0004252">
    <property type="term" value="F:serine-type endopeptidase activity"/>
    <property type="evidence" value="ECO:0007669"/>
    <property type="project" value="InterPro"/>
</dbReference>
<dbReference type="InterPro" id="IPR051487">
    <property type="entry name" value="Ser/Thr_Proteases_Immune/Dev"/>
</dbReference>
<dbReference type="PROSITE" id="PS50240">
    <property type="entry name" value="TRYPSIN_DOM"/>
    <property type="match status" value="1"/>
</dbReference>
<sequence>MNLHFVGKKIIKNADGDGKSLFCLRVPKNALNMGQALFLFLVASILSVQGQRINSSCECGIAGKNRRIVGGTSVQPHEYPWLVALMLGPKLHCGGAIITDLHILTAGHCITFGVHYRDLSVYIGMHDRLDASYSVLRVKYGIKHPKFTSNAVRDINDIAILTLEKKLTFSDKIRPLCLPRKDMHFHAMPLTVAGWGKTRQGALASSRYLLETKVQMVDSEKCQKSTIYKDNLVSDTMMCAYNRGKDACQGDSGGPLFATHPFTKNKKWYHVGIVSWGIDCAKPEYPGVYTTVSKYIDWIKQQTRDGVYCV</sequence>
<protein>
    <recommendedName>
        <fullName evidence="7">Peptidase S1 domain-containing protein</fullName>
    </recommendedName>
</protein>
<dbReference type="GO" id="GO:0006508">
    <property type="term" value="P:proteolysis"/>
    <property type="evidence" value="ECO:0007669"/>
    <property type="project" value="UniProtKB-KW"/>
</dbReference>
<dbReference type="InterPro" id="IPR033116">
    <property type="entry name" value="TRYPSIN_SER"/>
</dbReference>
<keyword evidence="9" id="KW-1185">Reference proteome</keyword>
<comment type="caution">
    <text evidence="8">The sequence shown here is derived from an EMBL/GenBank/DDBJ whole genome shotgun (WGS) entry which is preliminary data.</text>
</comment>
<dbReference type="EMBL" id="JH668884">
    <property type="protein sequence ID" value="KAG6462727.1"/>
    <property type="molecule type" value="Genomic_DNA"/>
</dbReference>
<proteinExistence type="inferred from homology"/>
<evidence type="ECO:0000256" key="1">
    <source>
        <dbReference type="ARBA" id="ARBA00022670"/>
    </source>
</evidence>
<gene>
    <name evidence="8" type="ORF">O3G_MSEX013430</name>
</gene>
<evidence type="ECO:0000256" key="6">
    <source>
        <dbReference type="RuleBase" id="RU363034"/>
    </source>
</evidence>
<evidence type="ECO:0000313" key="8">
    <source>
        <dbReference type="EMBL" id="KAG6462728.1"/>
    </source>
</evidence>
<dbReference type="PANTHER" id="PTHR24256">
    <property type="entry name" value="TRYPTASE-RELATED"/>
    <property type="match status" value="1"/>
</dbReference>
<dbReference type="CDD" id="cd00190">
    <property type="entry name" value="Tryp_SPc"/>
    <property type="match status" value="1"/>
</dbReference>
<dbReference type="EMBL" id="JH668884">
    <property type="protein sequence ID" value="KAG6462728.1"/>
    <property type="molecule type" value="Genomic_DNA"/>
</dbReference>
<dbReference type="InterPro" id="IPR018114">
    <property type="entry name" value="TRYPSIN_HIS"/>
</dbReference>
<dbReference type="AlphaFoldDB" id="A0A921ZST6"/>
<dbReference type="PROSITE" id="PS00135">
    <property type="entry name" value="TRYPSIN_SER"/>
    <property type="match status" value="1"/>
</dbReference>
<name>A0A921ZST6_MANSE</name>
<keyword evidence="1 6" id="KW-0645">Protease</keyword>
<evidence type="ECO:0000256" key="5">
    <source>
        <dbReference type="ARBA" id="ARBA00024195"/>
    </source>
</evidence>
<evidence type="ECO:0000256" key="2">
    <source>
        <dbReference type="ARBA" id="ARBA00022801"/>
    </source>
</evidence>
<comment type="similarity">
    <text evidence="5">Belongs to the peptidase S1 family. CLIP subfamily.</text>
</comment>
<organism evidence="8 9">
    <name type="scientific">Manduca sexta</name>
    <name type="common">Tobacco hawkmoth</name>
    <name type="synonym">Tobacco hornworm</name>
    <dbReference type="NCBI Taxonomy" id="7130"/>
    <lineage>
        <taxon>Eukaryota</taxon>
        <taxon>Metazoa</taxon>
        <taxon>Ecdysozoa</taxon>
        <taxon>Arthropoda</taxon>
        <taxon>Hexapoda</taxon>
        <taxon>Insecta</taxon>
        <taxon>Pterygota</taxon>
        <taxon>Neoptera</taxon>
        <taxon>Endopterygota</taxon>
        <taxon>Lepidoptera</taxon>
        <taxon>Glossata</taxon>
        <taxon>Ditrysia</taxon>
        <taxon>Bombycoidea</taxon>
        <taxon>Sphingidae</taxon>
        <taxon>Sphinginae</taxon>
        <taxon>Sphingini</taxon>
        <taxon>Manduca</taxon>
    </lineage>
</organism>
<feature type="domain" description="Peptidase S1" evidence="7">
    <location>
        <begin position="68"/>
        <end position="304"/>
    </location>
</feature>
<dbReference type="EMBL" id="JH668884">
    <property type="protein sequence ID" value="KAG6462726.1"/>
    <property type="molecule type" value="Genomic_DNA"/>
</dbReference>
<accession>A0A921ZST6</accession>
<dbReference type="SMART" id="SM00020">
    <property type="entry name" value="Tryp_SPc"/>
    <property type="match status" value="1"/>
</dbReference>
<reference evidence="8" key="2">
    <citation type="submission" date="2020-12" db="EMBL/GenBank/DDBJ databases">
        <authorList>
            <person name="Kanost M."/>
        </authorList>
    </citation>
    <scope>NUCLEOTIDE SEQUENCE</scope>
</reference>
<dbReference type="InterPro" id="IPR001254">
    <property type="entry name" value="Trypsin_dom"/>
</dbReference>
<keyword evidence="4" id="KW-1015">Disulfide bond</keyword>
<keyword evidence="2 6" id="KW-0378">Hydrolase</keyword>
<dbReference type="PROSITE" id="PS00134">
    <property type="entry name" value="TRYPSIN_HIS"/>
    <property type="match status" value="1"/>
</dbReference>
<dbReference type="FunFam" id="2.40.10.10:FF:000006">
    <property type="entry name" value="Serine proteinase stubble"/>
    <property type="match status" value="1"/>
</dbReference>
<keyword evidence="3 6" id="KW-0720">Serine protease</keyword>
<evidence type="ECO:0000256" key="3">
    <source>
        <dbReference type="ARBA" id="ARBA00022825"/>
    </source>
</evidence>